<evidence type="ECO:0000313" key="11">
    <source>
        <dbReference type="Proteomes" id="UP000327236"/>
    </source>
</evidence>
<dbReference type="InterPro" id="IPR010935">
    <property type="entry name" value="SMC_hinge"/>
</dbReference>
<feature type="domain" description="SMC hinge" evidence="8">
    <location>
        <begin position="515"/>
        <end position="636"/>
    </location>
</feature>
<comment type="subcellular location">
    <subcellularLocation>
        <location evidence="1 7">Cytoplasm</location>
    </subcellularLocation>
</comment>
<reference evidence="9 11" key="1">
    <citation type="submission" date="2019-09" db="EMBL/GenBank/DDBJ databases">
        <title>Draft genome sequence assemblies of isolates from the urinary tract.</title>
        <authorList>
            <person name="Mores C.R."/>
            <person name="Putonti C."/>
            <person name="Wolfe A.J."/>
        </authorList>
    </citation>
    <scope>NUCLEOTIDE SEQUENCE [LARGE SCALE GENOMIC DNA]</scope>
    <source>
        <strain evidence="9 11">UMB246</strain>
    </source>
</reference>
<gene>
    <name evidence="7 9" type="primary">smc</name>
    <name evidence="10" type="ORF">AAC431_02315</name>
    <name evidence="9" type="ORF">F6H94_00625</name>
</gene>
<dbReference type="InterPro" id="IPR036277">
    <property type="entry name" value="SMC_hinge_sf"/>
</dbReference>
<feature type="coiled-coil region" evidence="7">
    <location>
        <begin position="677"/>
        <end position="837"/>
    </location>
</feature>
<protein>
    <recommendedName>
        <fullName evidence="7">Chromosome partition protein Smc</fullName>
    </recommendedName>
</protein>
<keyword evidence="5 7" id="KW-0175">Coiled coil</keyword>
<dbReference type="FunFam" id="3.40.50.300:FF:000901">
    <property type="entry name" value="Chromosome partition protein Smc"/>
    <property type="match status" value="1"/>
</dbReference>
<dbReference type="GO" id="GO:0005524">
    <property type="term" value="F:ATP binding"/>
    <property type="evidence" value="ECO:0007669"/>
    <property type="project" value="UniProtKB-UniRule"/>
</dbReference>
<dbReference type="HAMAP" id="MF_01894">
    <property type="entry name" value="Smc_prok"/>
    <property type="match status" value="1"/>
</dbReference>
<dbReference type="InterPro" id="IPR024704">
    <property type="entry name" value="SMC"/>
</dbReference>
<dbReference type="Proteomes" id="UP000327236">
    <property type="component" value="Unassembled WGS sequence"/>
</dbReference>
<feature type="coiled-coil region" evidence="7">
    <location>
        <begin position="234"/>
        <end position="345"/>
    </location>
</feature>
<evidence type="ECO:0000256" key="1">
    <source>
        <dbReference type="ARBA" id="ARBA00004496"/>
    </source>
</evidence>
<dbReference type="EMBL" id="VYWW01000002">
    <property type="protein sequence ID" value="KAA9324242.1"/>
    <property type="molecule type" value="Genomic_DNA"/>
</dbReference>
<reference evidence="10 12" key="2">
    <citation type="submission" date="2024-04" db="EMBL/GenBank/DDBJ databases">
        <title>Three lactobacilli isolated from voided urine samples from females with type 2 diabetes.</title>
        <authorList>
            <person name="Kula A."/>
            <person name="Stegman N."/>
            <person name="Putonti C."/>
        </authorList>
    </citation>
    <scope>NUCLEOTIDE SEQUENCE [LARGE SCALE GENOMIC DNA]</scope>
    <source>
        <strain evidence="10 12">1855</strain>
    </source>
</reference>
<dbReference type="RefSeq" id="WP_006587911.1">
    <property type="nucleotide sequence ID" value="NZ_CATOUV010000001.1"/>
</dbReference>
<keyword evidence="12" id="KW-1185">Reference proteome</keyword>
<dbReference type="KEGG" id="lje:BUE77_03755"/>
<sequence>MPLTELTLTGFKSFAEKTKIKFGDGITGIVGPNGSGKSNITEAIRWVMGESSAKSLRGSNMKDVIFAGSQYRTPMNHAEVELVFDNKNRALNFDADRVTVARRILRNGDSEYLINNQTVRLKDVHALFMDSGISQDSLAIISQGKVDEILNSRPENRRAIFEEAAGVLRFKEQKQAATNQLAKTTDNLIRINDLVNELEGRVEPLHKQSSLAKEYKFQKSGLDKDLKTLLAFELQDLELKRTELAKKAEKSQILLNKLDEEVSQSQNDLAQKKNQLAKTTKEKEALQERLLSLTQEISNLNTDLQVAEQSDQYNNATKHEYENQLNELKKNLAVLSEKEVGLQKEVEQAISQETALTEKRDSYAKSLHSDPETLSKELENLRNDYIQSLQDQTSNNNDLVYAENELKRLSNSTIPELKTAEAELEKAEAELAQLKKQGQDASAKKSNLQEQVQTKNVLISDLTAKQNLANRSLQEISQKYQAAKAQKEALENIQKRHEGYYYGVRNILNHLDQYQGVIGAVGELLDFPAELEAALTTALGGGVQDLVTDTKQSARNAIMQLKQSRMGRATFLPLDGLRFSTIPSSTVTTLKSMPGFIGVASELVKTKGQVDISAAVNYLLGNVIVADTIDNAMKINARVYRYRIVTLDGDVISPGGSMSGGAKNQRNNSPLQTAGEINKLTKVVAELIAEVKTAKEQILSLDEKLSKEQKLFASLNDELQVAIQDLSALAVSYQNKESEVKRLKEAQHIYQNRADERAAEIKHLEEKIEEKKQAQTQISERLDKQKQAMAEKKAQIDDFDNLNKDVQAKLAEINPKLAVLHNQKTNLKAKLADLSTQKETSASQVKLLESKLVDLTSNKELTAEQKTKKAQKITELTHEKQELEAKLKKISSHLGQLDAQISQLDASFTRNYDLRKDAATEQESYSVDLAQVKTKMKQHLDKLRDEYALTYEMALNQAEIENTPENQAKLAKSVKLHQMSLDDIGPVNLSSIEEYEEVKSRYDFLTGQQDDLLKAKEDIEKSMSNLDEEVKKRFSQAFKEIAKSFSQIFPVVFGGGNAKLVLTDSDNLLETGIEIIAQPPGKKLQKLSLLSGGERALTAITLLFAILQVNPVPFCILDEVEAALDDANVTRFAKFLHHYDMHTQFIVITHRRGTMEKADQLYGVVMQESGVSQVLSVSLKEIKDNDEVS</sequence>
<dbReference type="InterPro" id="IPR011890">
    <property type="entry name" value="SMC_prok"/>
</dbReference>
<dbReference type="OrthoDB" id="9808768at2"/>
<dbReference type="GO" id="GO:0030261">
    <property type="term" value="P:chromosome condensation"/>
    <property type="evidence" value="ECO:0007669"/>
    <property type="project" value="InterPro"/>
</dbReference>
<dbReference type="EMBL" id="JBBVUL010000003">
    <property type="protein sequence ID" value="MEL0564761.1"/>
    <property type="molecule type" value="Genomic_DNA"/>
</dbReference>
<dbReference type="GO" id="GO:0007059">
    <property type="term" value="P:chromosome segregation"/>
    <property type="evidence" value="ECO:0007669"/>
    <property type="project" value="UniProtKB-UniRule"/>
</dbReference>
<dbReference type="GO" id="GO:0016887">
    <property type="term" value="F:ATP hydrolysis activity"/>
    <property type="evidence" value="ECO:0007669"/>
    <property type="project" value="InterPro"/>
</dbReference>
<dbReference type="Pfam" id="PF06470">
    <property type="entry name" value="SMC_hinge"/>
    <property type="match status" value="1"/>
</dbReference>
<proteinExistence type="inferred from homology"/>
<keyword evidence="3 7" id="KW-0547">Nucleotide-binding</keyword>
<dbReference type="SMART" id="SM00968">
    <property type="entry name" value="SMC_hinge"/>
    <property type="match status" value="1"/>
</dbReference>
<dbReference type="GO" id="GO:0005737">
    <property type="term" value="C:cytoplasm"/>
    <property type="evidence" value="ECO:0007669"/>
    <property type="project" value="UniProtKB-SubCell"/>
</dbReference>
<comment type="similarity">
    <text evidence="7">Belongs to the SMC family.</text>
</comment>
<evidence type="ECO:0000256" key="5">
    <source>
        <dbReference type="ARBA" id="ARBA00023054"/>
    </source>
</evidence>
<dbReference type="Gene3D" id="3.40.50.300">
    <property type="entry name" value="P-loop containing nucleotide triphosphate hydrolases"/>
    <property type="match status" value="2"/>
</dbReference>
<comment type="function">
    <text evidence="7">Required for chromosome condensation and partitioning.</text>
</comment>
<evidence type="ECO:0000256" key="2">
    <source>
        <dbReference type="ARBA" id="ARBA00022490"/>
    </source>
</evidence>
<dbReference type="CDD" id="cd03278">
    <property type="entry name" value="ABC_SMC_barmotin"/>
    <property type="match status" value="2"/>
</dbReference>
<dbReference type="GO" id="GO:0007062">
    <property type="term" value="P:sister chromatid cohesion"/>
    <property type="evidence" value="ECO:0007669"/>
    <property type="project" value="InterPro"/>
</dbReference>
<evidence type="ECO:0000256" key="3">
    <source>
        <dbReference type="ARBA" id="ARBA00022741"/>
    </source>
</evidence>
<dbReference type="Pfam" id="PF02463">
    <property type="entry name" value="SMC_N"/>
    <property type="match status" value="1"/>
</dbReference>
<name>A0A5N1IF10_LACJE</name>
<keyword evidence="2 7" id="KW-0963">Cytoplasm</keyword>
<dbReference type="NCBIfam" id="TIGR02168">
    <property type="entry name" value="SMC_prok_B"/>
    <property type="match status" value="1"/>
</dbReference>
<dbReference type="Proteomes" id="UP001385848">
    <property type="component" value="Unassembled WGS sequence"/>
</dbReference>
<dbReference type="AlphaFoldDB" id="A0A5N1IF10"/>
<comment type="domain">
    <text evidence="7">Contains large globular domains required for ATP hydrolysis at each terminus and a third globular domain forming a flexible hinge near the middle of the molecule. These domains are separated by coiled-coil structures.</text>
</comment>
<feature type="coiled-coil region" evidence="7">
    <location>
        <begin position="417"/>
        <end position="493"/>
    </location>
</feature>
<dbReference type="GO" id="GO:0006260">
    <property type="term" value="P:DNA replication"/>
    <property type="evidence" value="ECO:0007669"/>
    <property type="project" value="UniProtKB-UniRule"/>
</dbReference>
<dbReference type="Gene3D" id="3.30.70.1620">
    <property type="match status" value="1"/>
</dbReference>
<evidence type="ECO:0000256" key="4">
    <source>
        <dbReference type="ARBA" id="ARBA00022840"/>
    </source>
</evidence>
<feature type="coiled-coil region" evidence="7">
    <location>
        <begin position="866"/>
        <end position="900"/>
    </location>
</feature>
<keyword evidence="4 7" id="KW-0067">ATP-binding</keyword>
<dbReference type="SUPFAM" id="SSF52540">
    <property type="entry name" value="P-loop containing nucleoside triphosphate hydrolases"/>
    <property type="match status" value="1"/>
</dbReference>
<organism evidence="9 11">
    <name type="scientific">Lactobacillus jensenii</name>
    <dbReference type="NCBI Taxonomy" id="109790"/>
    <lineage>
        <taxon>Bacteria</taxon>
        <taxon>Bacillati</taxon>
        <taxon>Bacillota</taxon>
        <taxon>Bacilli</taxon>
        <taxon>Lactobacillales</taxon>
        <taxon>Lactobacillaceae</taxon>
        <taxon>Lactobacillus</taxon>
    </lineage>
</organism>
<evidence type="ECO:0000313" key="12">
    <source>
        <dbReference type="Proteomes" id="UP001385848"/>
    </source>
</evidence>
<evidence type="ECO:0000259" key="8">
    <source>
        <dbReference type="SMART" id="SM00968"/>
    </source>
</evidence>
<dbReference type="InterPro" id="IPR027417">
    <property type="entry name" value="P-loop_NTPase"/>
</dbReference>
<dbReference type="InterPro" id="IPR003395">
    <property type="entry name" value="RecF/RecN/SMC_N"/>
</dbReference>
<dbReference type="GO" id="GO:0003677">
    <property type="term" value="F:DNA binding"/>
    <property type="evidence" value="ECO:0007669"/>
    <property type="project" value="UniProtKB-UniRule"/>
</dbReference>
<dbReference type="FunFam" id="3.40.50.300:FF:000984">
    <property type="entry name" value="Chromosome partition protein Smc"/>
    <property type="match status" value="1"/>
</dbReference>
<evidence type="ECO:0000313" key="9">
    <source>
        <dbReference type="EMBL" id="KAA9324242.1"/>
    </source>
</evidence>
<evidence type="ECO:0000256" key="6">
    <source>
        <dbReference type="ARBA" id="ARBA00023125"/>
    </source>
</evidence>
<dbReference type="GeneID" id="31742820"/>
<dbReference type="SUPFAM" id="SSF75553">
    <property type="entry name" value="Smc hinge domain"/>
    <property type="match status" value="1"/>
</dbReference>
<evidence type="ECO:0000256" key="7">
    <source>
        <dbReference type="HAMAP-Rule" id="MF_01894"/>
    </source>
</evidence>
<dbReference type="GO" id="GO:0005694">
    <property type="term" value="C:chromosome"/>
    <property type="evidence" value="ECO:0007669"/>
    <property type="project" value="InterPro"/>
</dbReference>
<dbReference type="PANTHER" id="PTHR43977">
    <property type="entry name" value="STRUCTURAL MAINTENANCE OF CHROMOSOMES PROTEIN 3"/>
    <property type="match status" value="1"/>
</dbReference>
<evidence type="ECO:0000313" key="10">
    <source>
        <dbReference type="EMBL" id="MEL0564761.1"/>
    </source>
</evidence>
<accession>A0A5N1IF10</accession>
<comment type="caution">
    <text evidence="9">The sequence shown here is derived from an EMBL/GenBank/DDBJ whole genome shotgun (WGS) entry which is preliminary data.</text>
</comment>
<comment type="subunit">
    <text evidence="7">Homodimer.</text>
</comment>
<keyword evidence="6 7" id="KW-0238">DNA-binding</keyword>
<feature type="binding site" evidence="7">
    <location>
        <begin position="32"/>
        <end position="39"/>
    </location>
    <ligand>
        <name>ATP</name>
        <dbReference type="ChEBI" id="CHEBI:30616"/>
    </ligand>
</feature>
<feature type="coiled-coil region" evidence="7">
    <location>
        <begin position="167"/>
        <end position="201"/>
    </location>
</feature>
<dbReference type="PIRSF" id="PIRSF005719">
    <property type="entry name" value="SMC"/>
    <property type="match status" value="1"/>
</dbReference>
<dbReference type="Gene3D" id="1.20.1060.20">
    <property type="match status" value="1"/>
</dbReference>